<gene>
    <name evidence="14" type="ORF">HMPREF9698_00358</name>
</gene>
<dbReference type="GO" id="GO:0071555">
    <property type="term" value="P:cell wall organization"/>
    <property type="evidence" value="ECO:0007669"/>
    <property type="project" value="UniProtKB-KW"/>
</dbReference>
<dbReference type="SUPFAM" id="SSF56601">
    <property type="entry name" value="beta-lactamase/transpeptidase-like"/>
    <property type="match status" value="1"/>
</dbReference>
<name>K9EDU1_9LACT</name>
<keyword evidence="5" id="KW-0133">Cell shape</keyword>
<dbReference type="InterPro" id="IPR036138">
    <property type="entry name" value="PBP_dimer_sf"/>
</dbReference>
<dbReference type="GO" id="GO:0008360">
    <property type="term" value="P:regulation of cell shape"/>
    <property type="evidence" value="ECO:0007669"/>
    <property type="project" value="UniProtKB-KW"/>
</dbReference>
<organism evidence="14 15">
    <name type="scientific">Alloiococcus otitis ATCC 51267</name>
    <dbReference type="NCBI Taxonomy" id="883081"/>
    <lineage>
        <taxon>Bacteria</taxon>
        <taxon>Bacillati</taxon>
        <taxon>Bacillota</taxon>
        <taxon>Bacilli</taxon>
        <taxon>Lactobacillales</taxon>
        <taxon>Carnobacteriaceae</taxon>
        <taxon>Alloiococcus</taxon>
    </lineage>
</organism>
<evidence type="ECO:0000256" key="2">
    <source>
        <dbReference type="ARBA" id="ARBA00007171"/>
    </source>
</evidence>
<evidence type="ECO:0008006" key="16">
    <source>
        <dbReference type="Google" id="ProtNLM"/>
    </source>
</evidence>
<dbReference type="Pfam" id="PF00905">
    <property type="entry name" value="Transpeptidase"/>
    <property type="match status" value="1"/>
</dbReference>
<dbReference type="Gene3D" id="3.90.1310.10">
    <property type="entry name" value="Penicillin-binding protein 2a (Domain 2)"/>
    <property type="match status" value="1"/>
</dbReference>
<keyword evidence="4 11" id="KW-0812">Transmembrane</keyword>
<evidence type="ECO:0000256" key="3">
    <source>
        <dbReference type="ARBA" id="ARBA00022475"/>
    </source>
</evidence>
<evidence type="ECO:0000313" key="15">
    <source>
        <dbReference type="Proteomes" id="UP000009875"/>
    </source>
</evidence>
<keyword evidence="3" id="KW-1003">Cell membrane</keyword>
<accession>K9EDU1</accession>
<comment type="similarity">
    <text evidence="2">Belongs to the transpeptidase family.</text>
</comment>
<feature type="domain" description="Penicillin-binding protein transpeptidase" evidence="12">
    <location>
        <begin position="350"/>
        <end position="661"/>
    </location>
</feature>
<dbReference type="eggNOG" id="COG0768">
    <property type="taxonomic scope" value="Bacteria"/>
</dbReference>
<dbReference type="Pfam" id="PF03717">
    <property type="entry name" value="PBP_dimer"/>
    <property type="match status" value="1"/>
</dbReference>
<evidence type="ECO:0000256" key="10">
    <source>
        <dbReference type="SAM" id="MobiDB-lite"/>
    </source>
</evidence>
<protein>
    <recommendedName>
        <fullName evidence="16">Penicillin-binding protein transpeptidase domain-containing protein</fullName>
    </recommendedName>
</protein>
<dbReference type="InterPro" id="IPR005311">
    <property type="entry name" value="PBP_dimer"/>
</dbReference>
<dbReference type="InterPro" id="IPR012338">
    <property type="entry name" value="Beta-lactam/transpept-like"/>
</dbReference>
<keyword evidence="15" id="KW-1185">Reference proteome</keyword>
<feature type="region of interest" description="Disordered" evidence="10">
    <location>
        <begin position="687"/>
        <end position="721"/>
    </location>
</feature>
<keyword evidence="8 11" id="KW-0472">Membrane</keyword>
<dbReference type="PATRIC" id="fig|883081.3.peg.360"/>
<evidence type="ECO:0000256" key="6">
    <source>
        <dbReference type="ARBA" id="ARBA00022984"/>
    </source>
</evidence>
<evidence type="ECO:0000256" key="11">
    <source>
        <dbReference type="SAM" id="Phobius"/>
    </source>
</evidence>
<dbReference type="PANTHER" id="PTHR30627:SF2">
    <property type="entry name" value="PEPTIDOGLYCAN D,D-TRANSPEPTIDASE MRDA"/>
    <property type="match status" value="1"/>
</dbReference>
<evidence type="ECO:0000256" key="8">
    <source>
        <dbReference type="ARBA" id="ARBA00023136"/>
    </source>
</evidence>
<dbReference type="GO" id="GO:0005886">
    <property type="term" value="C:plasma membrane"/>
    <property type="evidence" value="ECO:0007669"/>
    <property type="project" value="UniProtKB-SubCell"/>
</dbReference>
<dbReference type="HOGENOM" id="CLU_009289_7_0_9"/>
<evidence type="ECO:0000313" key="14">
    <source>
        <dbReference type="EMBL" id="EKU94046.1"/>
    </source>
</evidence>
<evidence type="ECO:0000256" key="4">
    <source>
        <dbReference type="ARBA" id="ARBA00022692"/>
    </source>
</evidence>
<feature type="domain" description="Penicillin-binding protein dimerisation" evidence="13">
    <location>
        <begin position="64"/>
        <end position="306"/>
    </location>
</feature>
<dbReference type="Proteomes" id="UP000009875">
    <property type="component" value="Unassembled WGS sequence"/>
</dbReference>
<dbReference type="SUPFAM" id="SSF56519">
    <property type="entry name" value="Penicillin binding protein dimerisation domain"/>
    <property type="match status" value="1"/>
</dbReference>
<dbReference type="Gene3D" id="1.10.10.1230">
    <property type="entry name" value="Penicillin-binding protein, N-terminal non-catalytic domain, head sub-domain"/>
    <property type="match status" value="1"/>
</dbReference>
<sequence>MKLPNKRRREKLKSQIPFRLNLLFFVVFILFATFILRLAYMQIIKEEEYQAEVDRTESTVISGPVARGEIYDNQLNKLVGNEAHNTITYTRGQNVSNQAMANVANRLANIIDLPNADPFESDDPDITEREMKDYYYAIHRDEIDDQVEAYMEANDIEEMESSDRLDFIDEDQLKSFSDEEKTATSIFSTMTSAYALSTVNIKNQDVSSQELAQVSENLDDLPGVDTGVDWQRVYPEGNMLKSILGQVSSEETGIPEERIGEYLAKGYSRNDRVGISYLEYQFEDVLSGSKSKVETETNKLGEIISQNVRYAGSKGDNLVLNIDIDFQEKMEGIAIDSLNKRRGLNDSIYLIAIDPRDGGILGFTGKRVNSDGEIVDDAMGNLTKFFEMGSSVKGATVLSAYMDGVLDDSNNIIVDAPMNFTGTSSISSVFNQSGSVPLNETQAIQYSSNIYMSRLAMRMGDKWDYEPGEQLNMDYQKSIDKMRYYFSQFGLGVPTGVELPNEMIGQQSPVESPGSALYQSFGQFDTYTPLQLAQYIATIANGGTRYAPRFVSEIRGTHPETGEVGQLKTKIEPKILNQIDVTPEQMDRVKEGMYLAVNGDYGTLPKVFGDAEYVAAGKTGTAQASYWSNDPDLRGTSVINMNFTGFAPYDNPEIAVAAVVPYLPDNINNIENMNASKRVMDAYFGVGEFAEDADDQEDEGDEEEAQEEVVQEEEDQADQAA</sequence>
<comment type="subcellular location">
    <subcellularLocation>
        <location evidence="1">Cell membrane</location>
        <topology evidence="1">Single-pass membrane protein</topology>
    </subcellularLocation>
</comment>
<evidence type="ECO:0000256" key="9">
    <source>
        <dbReference type="ARBA" id="ARBA00023316"/>
    </source>
</evidence>
<dbReference type="AlphaFoldDB" id="K9EDU1"/>
<dbReference type="EMBL" id="AGXA01000005">
    <property type="protein sequence ID" value="EKU94046.1"/>
    <property type="molecule type" value="Genomic_DNA"/>
</dbReference>
<dbReference type="GO" id="GO:0008658">
    <property type="term" value="F:penicillin binding"/>
    <property type="evidence" value="ECO:0007669"/>
    <property type="project" value="InterPro"/>
</dbReference>
<reference evidence="14 15" key="1">
    <citation type="submission" date="2012-09" db="EMBL/GenBank/DDBJ databases">
        <title>The Genome Sequence of Alloiococcus otitis ATCC 51267.</title>
        <authorList>
            <consortium name="The Broad Institute Genome Sequencing Platform"/>
            <person name="Earl A."/>
            <person name="Ward D."/>
            <person name="Feldgarden M."/>
            <person name="Gevers D."/>
            <person name="Huys G."/>
            <person name="Walker B."/>
            <person name="Young S.K."/>
            <person name="Zeng Q."/>
            <person name="Gargeya S."/>
            <person name="Fitzgerald M."/>
            <person name="Haas B."/>
            <person name="Abouelleil A."/>
            <person name="Alvarado L."/>
            <person name="Arachchi H.M."/>
            <person name="Berlin A.M."/>
            <person name="Chapman S.B."/>
            <person name="Goldberg J."/>
            <person name="Griggs A."/>
            <person name="Gujja S."/>
            <person name="Hansen M."/>
            <person name="Howarth C."/>
            <person name="Imamovic A."/>
            <person name="Larimer J."/>
            <person name="McCowen C."/>
            <person name="Montmayeur A."/>
            <person name="Murphy C."/>
            <person name="Neiman D."/>
            <person name="Pearson M."/>
            <person name="Priest M."/>
            <person name="Roberts A."/>
            <person name="Saif S."/>
            <person name="Shea T."/>
            <person name="Sisk P."/>
            <person name="Sykes S."/>
            <person name="Wortman J."/>
            <person name="Nusbaum C."/>
            <person name="Birren B."/>
        </authorList>
    </citation>
    <scope>NUCLEOTIDE SEQUENCE [LARGE SCALE GENOMIC DNA]</scope>
    <source>
        <strain evidence="14 15">ATCC 51267</strain>
    </source>
</reference>
<dbReference type="Gene3D" id="3.40.710.10">
    <property type="entry name" value="DD-peptidase/beta-lactamase superfamily"/>
    <property type="match status" value="1"/>
</dbReference>
<dbReference type="InterPro" id="IPR001460">
    <property type="entry name" value="PCN-bd_Tpept"/>
</dbReference>
<evidence type="ECO:0000256" key="7">
    <source>
        <dbReference type="ARBA" id="ARBA00022989"/>
    </source>
</evidence>
<dbReference type="GO" id="GO:0071972">
    <property type="term" value="F:peptidoglycan L,D-transpeptidase activity"/>
    <property type="evidence" value="ECO:0007669"/>
    <property type="project" value="TreeGrafter"/>
</dbReference>
<evidence type="ECO:0000256" key="5">
    <source>
        <dbReference type="ARBA" id="ARBA00022960"/>
    </source>
</evidence>
<evidence type="ECO:0000259" key="12">
    <source>
        <dbReference type="Pfam" id="PF00905"/>
    </source>
</evidence>
<evidence type="ECO:0000256" key="1">
    <source>
        <dbReference type="ARBA" id="ARBA00004162"/>
    </source>
</evidence>
<keyword evidence="9" id="KW-0961">Cell wall biogenesis/degradation</keyword>
<proteinExistence type="inferred from homology"/>
<dbReference type="STRING" id="883081.HMPREF9698_00358"/>
<dbReference type="PANTHER" id="PTHR30627">
    <property type="entry name" value="PEPTIDOGLYCAN D,D-TRANSPEPTIDASE"/>
    <property type="match status" value="1"/>
</dbReference>
<keyword evidence="7 11" id="KW-1133">Transmembrane helix</keyword>
<feature type="compositionally biased region" description="Acidic residues" evidence="10">
    <location>
        <begin position="689"/>
        <end position="721"/>
    </location>
</feature>
<feature type="transmembrane region" description="Helical" evidence="11">
    <location>
        <begin position="20"/>
        <end position="40"/>
    </location>
</feature>
<dbReference type="GO" id="GO:0009252">
    <property type="term" value="P:peptidoglycan biosynthetic process"/>
    <property type="evidence" value="ECO:0007669"/>
    <property type="project" value="UniProtKB-KW"/>
</dbReference>
<comment type="caution">
    <text evidence="14">The sequence shown here is derived from an EMBL/GenBank/DDBJ whole genome shotgun (WGS) entry which is preliminary data.</text>
</comment>
<evidence type="ECO:0000259" key="13">
    <source>
        <dbReference type="Pfam" id="PF03717"/>
    </source>
</evidence>
<keyword evidence="6" id="KW-0573">Peptidoglycan synthesis</keyword>
<dbReference type="RefSeq" id="WP_003776748.1">
    <property type="nucleotide sequence ID" value="NZ_JH992957.1"/>
</dbReference>
<dbReference type="InterPro" id="IPR050515">
    <property type="entry name" value="Beta-lactam/transpept"/>
</dbReference>